<sequence length="98" mass="10811">MKFFRIPLAALFAVSLLLVNVQLANAEEPVVQEQMLVNLNTATAEELSEVLVGVGSAKAELIVQYREEHGKFSSVEQLLEVKGIGIATLEKNKDRMQL</sequence>
<evidence type="ECO:0000313" key="2">
    <source>
        <dbReference type="EMBL" id="WGL16782.1"/>
    </source>
</evidence>
<dbReference type="PANTHER" id="PTHR21180">
    <property type="entry name" value="ENDONUCLEASE/EXONUCLEASE/PHOSPHATASE FAMILY DOMAIN-CONTAINING PROTEIN 1"/>
    <property type="match status" value="1"/>
</dbReference>
<name>A0ABY8NDU6_9GAMM</name>
<dbReference type="InterPro" id="IPR010994">
    <property type="entry name" value="RuvA_2-like"/>
</dbReference>
<gene>
    <name evidence="2" type="ORF">PVT68_00410</name>
</gene>
<keyword evidence="3" id="KW-1185">Reference proteome</keyword>
<dbReference type="Pfam" id="PF12836">
    <property type="entry name" value="HHH_3"/>
    <property type="match status" value="1"/>
</dbReference>
<dbReference type="InterPro" id="IPR051675">
    <property type="entry name" value="Endo/Exo/Phosphatase_dom_1"/>
</dbReference>
<accession>A0ABY8NDU6</accession>
<feature type="signal peptide" evidence="1">
    <location>
        <begin position="1"/>
        <end position="26"/>
    </location>
</feature>
<evidence type="ECO:0000256" key="1">
    <source>
        <dbReference type="SAM" id="SignalP"/>
    </source>
</evidence>
<keyword evidence="2" id="KW-0238">DNA-binding</keyword>
<keyword evidence="1" id="KW-0732">Signal</keyword>
<dbReference type="EMBL" id="CP118605">
    <property type="protein sequence ID" value="WGL16782.1"/>
    <property type="molecule type" value="Genomic_DNA"/>
</dbReference>
<feature type="chain" id="PRO_5045190492" evidence="1">
    <location>
        <begin position="27"/>
        <end position="98"/>
    </location>
</feature>
<reference evidence="2 3" key="1">
    <citation type="submission" date="2023-02" db="EMBL/GenBank/DDBJ databases">
        <title>Description and genomic characterization of Microbulbifer bruguierae sp. nov., isolated from the sediment of mangrove plant Bruguiera sexangula.</title>
        <authorList>
            <person name="Long M."/>
        </authorList>
    </citation>
    <scope>NUCLEOTIDE SEQUENCE [LARGE SCALE GENOMIC DNA]</scope>
    <source>
        <strain evidence="2 3">H12</strain>
    </source>
</reference>
<dbReference type="PANTHER" id="PTHR21180:SF32">
    <property type="entry name" value="ENDONUCLEASE_EXONUCLEASE_PHOSPHATASE FAMILY DOMAIN-CONTAINING PROTEIN 1"/>
    <property type="match status" value="1"/>
</dbReference>
<proteinExistence type="predicted"/>
<dbReference type="Gene3D" id="1.10.150.280">
    <property type="entry name" value="AF1531-like domain"/>
    <property type="match status" value="1"/>
</dbReference>
<protein>
    <submittedName>
        <fullName evidence="2">ComEA family DNA-binding protein</fullName>
    </submittedName>
</protein>
<dbReference type="SUPFAM" id="SSF47781">
    <property type="entry name" value="RuvA domain 2-like"/>
    <property type="match status" value="1"/>
</dbReference>
<organism evidence="2 3">
    <name type="scientific">Microbulbifer bruguierae</name>
    <dbReference type="NCBI Taxonomy" id="3029061"/>
    <lineage>
        <taxon>Bacteria</taxon>
        <taxon>Pseudomonadati</taxon>
        <taxon>Pseudomonadota</taxon>
        <taxon>Gammaproteobacteria</taxon>
        <taxon>Cellvibrionales</taxon>
        <taxon>Microbulbiferaceae</taxon>
        <taxon>Microbulbifer</taxon>
    </lineage>
</organism>
<dbReference type="InterPro" id="IPR004509">
    <property type="entry name" value="Competence_ComEA_HhH"/>
</dbReference>
<dbReference type="Proteomes" id="UP001236500">
    <property type="component" value="Chromosome"/>
</dbReference>
<dbReference type="GO" id="GO:0003677">
    <property type="term" value="F:DNA binding"/>
    <property type="evidence" value="ECO:0007669"/>
    <property type="project" value="UniProtKB-KW"/>
</dbReference>
<evidence type="ECO:0000313" key="3">
    <source>
        <dbReference type="Proteomes" id="UP001236500"/>
    </source>
</evidence>
<dbReference type="RefSeq" id="WP_280320603.1">
    <property type="nucleotide sequence ID" value="NZ_CP118605.1"/>
</dbReference>
<dbReference type="NCBIfam" id="TIGR00426">
    <property type="entry name" value="competence protein ComEA helix-hairpin-helix repeat region"/>
    <property type="match status" value="1"/>
</dbReference>